<evidence type="ECO:0000313" key="5">
    <source>
        <dbReference type="Proteomes" id="UP001596113"/>
    </source>
</evidence>
<dbReference type="RefSeq" id="WP_378136142.1">
    <property type="nucleotide sequence ID" value="NZ_JBHSMI010000029.1"/>
</dbReference>
<accession>A0ABW0HVS0</accession>
<gene>
    <name evidence="4" type="ORF">ACFPOF_20590</name>
</gene>
<dbReference type="PANTHER" id="PTHR30602:SF12">
    <property type="entry name" value="AMINO-ACID ACETYLTRANSFERASE NAGS1, CHLOROPLASTIC-RELATED"/>
    <property type="match status" value="1"/>
</dbReference>
<dbReference type="SUPFAM" id="SSF55729">
    <property type="entry name" value="Acyl-CoA N-acyltransferases (Nat)"/>
    <property type="match status" value="1"/>
</dbReference>
<dbReference type="PANTHER" id="PTHR30602">
    <property type="entry name" value="AMINO-ACID ACETYLTRANSFERASE"/>
    <property type="match status" value="1"/>
</dbReference>
<proteinExistence type="predicted"/>
<evidence type="ECO:0000259" key="3">
    <source>
        <dbReference type="PROSITE" id="PS51186"/>
    </source>
</evidence>
<dbReference type="CDD" id="cd04301">
    <property type="entry name" value="NAT_SF"/>
    <property type="match status" value="1"/>
</dbReference>
<name>A0ABW0HVS0_9BACL</name>
<dbReference type="Pfam" id="PF13508">
    <property type="entry name" value="Acetyltransf_7"/>
    <property type="match status" value="1"/>
</dbReference>
<evidence type="ECO:0000256" key="2">
    <source>
        <dbReference type="ARBA" id="ARBA00023315"/>
    </source>
</evidence>
<keyword evidence="1" id="KW-0808">Transferase</keyword>
<dbReference type="InterPro" id="IPR010167">
    <property type="entry name" value="NH2A_AcTrfase"/>
</dbReference>
<evidence type="ECO:0000256" key="1">
    <source>
        <dbReference type="ARBA" id="ARBA00022679"/>
    </source>
</evidence>
<keyword evidence="5" id="KW-1185">Reference proteome</keyword>
<dbReference type="InterPro" id="IPR000182">
    <property type="entry name" value="GNAT_dom"/>
</dbReference>
<evidence type="ECO:0000313" key="4">
    <source>
        <dbReference type="EMBL" id="MFC5405144.1"/>
    </source>
</evidence>
<dbReference type="Gene3D" id="3.40.630.30">
    <property type="match status" value="1"/>
</dbReference>
<protein>
    <submittedName>
        <fullName evidence="4">N-acetyltransferase</fullName>
    </submittedName>
</protein>
<dbReference type="InterPro" id="IPR016181">
    <property type="entry name" value="Acyl_CoA_acyltransferase"/>
</dbReference>
<feature type="domain" description="N-acetyltransferase" evidence="3">
    <location>
        <begin position="5"/>
        <end position="146"/>
    </location>
</feature>
<reference evidence="5" key="1">
    <citation type="journal article" date="2019" name="Int. J. Syst. Evol. Microbiol.">
        <title>The Global Catalogue of Microorganisms (GCM) 10K type strain sequencing project: providing services to taxonomists for standard genome sequencing and annotation.</title>
        <authorList>
            <consortium name="The Broad Institute Genomics Platform"/>
            <consortium name="The Broad Institute Genome Sequencing Center for Infectious Disease"/>
            <person name="Wu L."/>
            <person name="Ma J."/>
        </authorList>
    </citation>
    <scope>NUCLEOTIDE SEQUENCE [LARGE SCALE GENOMIC DNA]</scope>
    <source>
        <strain evidence="5">CGMCC 1.18575</strain>
    </source>
</reference>
<dbReference type="PROSITE" id="PS51186">
    <property type="entry name" value="GNAT"/>
    <property type="match status" value="1"/>
</dbReference>
<dbReference type="EMBL" id="JBHSMI010000029">
    <property type="protein sequence ID" value="MFC5405144.1"/>
    <property type="molecule type" value="Genomic_DNA"/>
</dbReference>
<keyword evidence="2" id="KW-0012">Acyltransferase</keyword>
<dbReference type="Proteomes" id="UP001596113">
    <property type="component" value="Unassembled WGS sequence"/>
</dbReference>
<dbReference type="NCBIfam" id="NF005840">
    <property type="entry name" value="PRK07757.1"/>
    <property type="match status" value="1"/>
</dbReference>
<comment type="caution">
    <text evidence="4">The sequence shown here is derived from an EMBL/GenBank/DDBJ whole genome shotgun (WGS) entry which is preliminary data.</text>
</comment>
<sequence>MDMTIVCRKALLSDVEALYELIQGYAATGIMLPRSREALSRNIDSFFVAQDGERLIGCGSLCRLGNDLVEIRSLGIVDGYKGQGVGSRLVDKLMAEAEAQGIPKVMALTLEASFFLKNGFTIVEKEIFPEKVWTDCVNCPKQHACDEIAVVRLTGVEQLAGNEQVGLAQI</sequence>
<organism evidence="4 5">
    <name type="scientific">Cohnella soli</name>
    <dbReference type="NCBI Taxonomy" id="425005"/>
    <lineage>
        <taxon>Bacteria</taxon>
        <taxon>Bacillati</taxon>
        <taxon>Bacillota</taxon>
        <taxon>Bacilli</taxon>
        <taxon>Bacillales</taxon>
        <taxon>Paenibacillaceae</taxon>
        <taxon>Cohnella</taxon>
    </lineage>
</organism>